<feature type="transmembrane region" description="Helical" evidence="5">
    <location>
        <begin position="91"/>
        <end position="113"/>
    </location>
</feature>
<evidence type="ECO:0000259" key="6">
    <source>
        <dbReference type="Pfam" id="PF00892"/>
    </source>
</evidence>
<feature type="transmembrane region" description="Helical" evidence="5">
    <location>
        <begin position="150"/>
        <end position="170"/>
    </location>
</feature>
<dbReference type="RefSeq" id="WP_175504615.1">
    <property type="nucleotide sequence ID" value="NZ_CP054840.1"/>
</dbReference>
<evidence type="ECO:0000256" key="2">
    <source>
        <dbReference type="ARBA" id="ARBA00022692"/>
    </source>
</evidence>
<keyword evidence="4 5" id="KW-0472">Membrane</keyword>
<evidence type="ECO:0000256" key="5">
    <source>
        <dbReference type="SAM" id="Phobius"/>
    </source>
</evidence>
<evidence type="ECO:0000256" key="3">
    <source>
        <dbReference type="ARBA" id="ARBA00022989"/>
    </source>
</evidence>
<dbReference type="InterPro" id="IPR000620">
    <property type="entry name" value="EamA_dom"/>
</dbReference>
<accession>A0A6N1X308</accession>
<feature type="domain" description="EamA" evidence="6">
    <location>
        <begin position="151"/>
        <end position="293"/>
    </location>
</feature>
<evidence type="ECO:0000256" key="4">
    <source>
        <dbReference type="ARBA" id="ARBA00023136"/>
    </source>
</evidence>
<keyword evidence="3 5" id="KW-1133">Transmembrane helix</keyword>
<evidence type="ECO:0000313" key="7">
    <source>
        <dbReference type="EMBL" id="QKV53809.1"/>
    </source>
</evidence>
<dbReference type="InterPro" id="IPR050638">
    <property type="entry name" value="AA-Vitamin_Transporters"/>
</dbReference>
<keyword evidence="2 5" id="KW-0812">Transmembrane</keyword>
<feature type="transmembrane region" description="Helical" evidence="5">
    <location>
        <begin position="251"/>
        <end position="271"/>
    </location>
</feature>
<sequence>MSHAHFSGRDLLAALSVVVIWGLNFVVMKWALADFTPFQLGAWRYVFAVLPLVLIVRRPAVPWRWIIAYGLCQGVGQFGVLFIALQVGMTAALASVLMQTQVFFTALLGVLLLGEQLSRPLKWGLVCAAIGLGCFAMNYVGGAAAAGTTLLGFVLNLAAAAMWAASNIVARRMQQVAHSYDALGFVVWSALVPIVPFVLLSLAFDPPAQRWRWLDAPLSSWLSVAYLGWCATVMGYALWTSLLKRHAASRVAPFSLGVPVIGLGAGIVLLGERVTPWQWAGGACIVMALVVVLLGARRRPR</sequence>
<dbReference type="GO" id="GO:0016020">
    <property type="term" value="C:membrane"/>
    <property type="evidence" value="ECO:0007669"/>
    <property type="project" value="UniProtKB-SubCell"/>
</dbReference>
<feature type="transmembrane region" description="Helical" evidence="5">
    <location>
        <begin position="12"/>
        <end position="32"/>
    </location>
</feature>
<reference evidence="7 8" key="1">
    <citation type="submission" date="2020-06" db="EMBL/GenBank/DDBJ databases">
        <title>Acidovorax antarctica sp. nov., isolated from Corinth ice sheet soil, Antarctic Fields Peninsula.</title>
        <authorList>
            <person name="Xu Q."/>
            <person name="Peng F."/>
        </authorList>
    </citation>
    <scope>NUCLEOTIDE SEQUENCE [LARGE SCALE GENOMIC DNA]</scope>
    <source>
        <strain evidence="7 8">16-35-5</strain>
    </source>
</reference>
<dbReference type="PANTHER" id="PTHR32322:SF9">
    <property type="entry name" value="AMINO-ACID METABOLITE EFFLUX PUMP-RELATED"/>
    <property type="match status" value="1"/>
</dbReference>
<proteinExistence type="predicted"/>
<dbReference type="KEGG" id="aant:HUK68_13420"/>
<feature type="transmembrane region" description="Helical" evidence="5">
    <location>
        <begin position="182"/>
        <end position="204"/>
    </location>
</feature>
<feature type="transmembrane region" description="Helical" evidence="5">
    <location>
        <begin position="38"/>
        <end position="56"/>
    </location>
</feature>
<evidence type="ECO:0000313" key="8">
    <source>
        <dbReference type="Proteomes" id="UP000509579"/>
    </source>
</evidence>
<dbReference type="Gene3D" id="1.10.3730.20">
    <property type="match status" value="1"/>
</dbReference>
<dbReference type="EMBL" id="CP054840">
    <property type="protein sequence ID" value="QKV53809.1"/>
    <property type="molecule type" value="Genomic_DNA"/>
</dbReference>
<dbReference type="SUPFAM" id="SSF103481">
    <property type="entry name" value="Multidrug resistance efflux transporter EmrE"/>
    <property type="match status" value="2"/>
</dbReference>
<protein>
    <submittedName>
        <fullName evidence="7">EamA family transporter</fullName>
    </submittedName>
</protein>
<feature type="transmembrane region" description="Helical" evidence="5">
    <location>
        <begin position="277"/>
        <end position="296"/>
    </location>
</feature>
<dbReference type="Pfam" id="PF00892">
    <property type="entry name" value="EamA"/>
    <property type="match status" value="2"/>
</dbReference>
<gene>
    <name evidence="7" type="ORF">HUK68_13420</name>
</gene>
<name>A0A6N1X308_9BURK</name>
<dbReference type="Proteomes" id="UP000509579">
    <property type="component" value="Chromosome"/>
</dbReference>
<keyword evidence="8" id="KW-1185">Reference proteome</keyword>
<feature type="transmembrane region" description="Helical" evidence="5">
    <location>
        <begin position="216"/>
        <end position="239"/>
    </location>
</feature>
<dbReference type="InterPro" id="IPR037185">
    <property type="entry name" value="EmrE-like"/>
</dbReference>
<feature type="domain" description="EamA" evidence="6">
    <location>
        <begin position="11"/>
        <end position="133"/>
    </location>
</feature>
<comment type="subcellular location">
    <subcellularLocation>
        <location evidence="1">Membrane</location>
        <topology evidence="1">Multi-pass membrane protein</topology>
    </subcellularLocation>
</comment>
<feature type="transmembrane region" description="Helical" evidence="5">
    <location>
        <begin position="63"/>
        <end position="85"/>
    </location>
</feature>
<feature type="transmembrane region" description="Helical" evidence="5">
    <location>
        <begin position="125"/>
        <end position="144"/>
    </location>
</feature>
<dbReference type="PANTHER" id="PTHR32322">
    <property type="entry name" value="INNER MEMBRANE TRANSPORTER"/>
    <property type="match status" value="1"/>
</dbReference>
<evidence type="ECO:0000256" key="1">
    <source>
        <dbReference type="ARBA" id="ARBA00004141"/>
    </source>
</evidence>
<organism evidence="7 8">
    <name type="scientific">Comamonas antarctica</name>
    <dbReference type="NCBI Taxonomy" id="2743470"/>
    <lineage>
        <taxon>Bacteria</taxon>
        <taxon>Pseudomonadati</taxon>
        <taxon>Pseudomonadota</taxon>
        <taxon>Betaproteobacteria</taxon>
        <taxon>Burkholderiales</taxon>
        <taxon>Comamonadaceae</taxon>
        <taxon>Comamonas</taxon>
    </lineage>
</organism>
<dbReference type="AlphaFoldDB" id="A0A6N1X308"/>